<evidence type="ECO:0000256" key="3">
    <source>
        <dbReference type="ARBA" id="ARBA00012288"/>
    </source>
</evidence>
<sequence>MPSEKPTFQGLRVLALESRRSADMARMIERLGGQAINAPSMRETSVDDPRPAVEFAHRLLAGQIDALILLTGVGVQKFVEQAAPHVGRERLVNAMSDVPIVARGPKPTMALKALGIKPTHQAPEPNTWRELLTLLDQKMPVANMTVGLQEYGVTNPSLVAGLEARGARVDRLCVYRWELPEDTGPLEQAVRLIAEGGVDVVMFTSAQQINNLLEVADRSDLGPAVRKGMQRMVVASIGPTTSERLEEEGLPIDLEASPPKMGTLVVLAAEKSHGLITQKRGAAPSIRTPAPSATTPAPAAAGGQSLFLRACRREPTERTPVWLMRQAGRYMPEYRAVRSKLSFLELCKNPRLCSEVMCTAVDYLGVDAAIIFSDLLPILEPMGLKLEFAPGDGPVIHNPVRTAADVDRVLALQNIDALDYVVETVRQTRADLPADMPLIGFAGAPFTLASYAIEGGSSRTYLHSKTLMLRDEGAWRALLEKLADSAALYLNAQIAAGAEAVQVFDSWVGCLGPEDYRRYVLPATQRLLSQIDSSAVVIHFGAGNPALLPLLAEAGGDVIGVDWRIDLARAWEMVGPQRAVQGNLDPAVLLADPSVLRERVRSVIDQAAGRPGHVFNLGHGILQQTPPENARALVAMVKELSARG</sequence>
<feature type="region of interest" description="Disordered" evidence="9">
    <location>
        <begin position="278"/>
        <end position="300"/>
    </location>
</feature>
<dbReference type="PROSITE" id="PS00906">
    <property type="entry name" value="UROD_1"/>
    <property type="match status" value="1"/>
</dbReference>
<feature type="compositionally biased region" description="Low complexity" evidence="9">
    <location>
        <begin position="282"/>
        <end position="300"/>
    </location>
</feature>
<comment type="pathway">
    <text evidence="1 7">Porphyrin-containing compound metabolism; protoporphyrin-IX biosynthesis; coproporphyrinogen-III from 5-aminolevulinate: step 4/4.</text>
</comment>
<feature type="binding site" evidence="7">
    <location>
        <position position="619"/>
    </location>
    <ligand>
        <name>substrate</name>
    </ligand>
</feature>
<dbReference type="InterPro" id="IPR003754">
    <property type="entry name" value="4pyrrol_synth_uPrphyn_synth"/>
</dbReference>
<accession>A0A518D6I1</accession>
<evidence type="ECO:0000256" key="6">
    <source>
        <dbReference type="ARBA" id="ARBA00023244"/>
    </source>
</evidence>
<dbReference type="GO" id="GO:0005829">
    <property type="term" value="C:cytosol"/>
    <property type="evidence" value="ECO:0007669"/>
    <property type="project" value="TreeGrafter"/>
</dbReference>
<comment type="catalytic activity">
    <reaction evidence="7">
        <text>uroporphyrinogen III + 4 H(+) = coproporphyrinogen III + 4 CO2</text>
        <dbReference type="Rhea" id="RHEA:19865"/>
        <dbReference type="ChEBI" id="CHEBI:15378"/>
        <dbReference type="ChEBI" id="CHEBI:16526"/>
        <dbReference type="ChEBI" id="CHEBI:57308"/>
        <dbReference type="ChEBI" id="CHEBI:57309"/>
        <dbReference type="EC" id="4.1.1.37"/>
    </reaction>
</comment>
<protein>
    <recommendedName>
        <fullName evidence="3 7">Uroporphyrinogen decarboxylase</fullName>
        <shortName evidence="7">UPD</shortName>
        <shortName evidence="7">URO-D</shortName>
        <ecNumber evidence="3 7">4.1.1.37</ecNumber>
    </recommendedName>
</protein>
<comment type="caution">
    <text evidence="7">Lacks conserved residue(s) required for the propagation of feature annotation.</text>
</comment>
<dbReference type="InterPro" id="IPR038071">
    <property type="entry name" value="UROD/MetE-like_sf"/>
</dbReference>
<evidence type="ECO:0000313" key="13">
    <source>
        <dbReference type="Proteomes" id="UP000317429"/>
    </source>
</evidence>
<dbReference type="UniPathway" id="UPA00251">
    <property type="reaction ID" value="UER00321"/>
</dbReference>
<reference evidence="12 13" key="1">
    <citation type="submission" date="2019-02" db="EMBL/GenBank/DDBJ databases">
        <title>Deep-cultivation of Planctomycetes and their phenomic and genomic characterization uncovers novel biology.</title>
        <authorList>
            <person name="Wiegand S."/>
            <person name="Jogler M."/>
            <person name="Boedeker C."/>
            <person name="Pinto D."/>
            <person name="Vollmers J."/>
            <person name="Rivas-Marin E."/>
            <person name="Kohn T."/>
            <person name="Peeters S.H."/>
            <person name="Heuer A."/>
            <person name="Rast P."/>
            <person name="Oberbeckmann S."/>
            <person name="Bunk B."/>
            <person name="Jeske O."/>
            <person name="Meyerdierks A."/>
            <person name="Storesund J.E."/>
            <person name="Kallscheuer N."/>
            <person name="Luecker S."/>
            <person name="Lage O.M."/>
            <person name="Pohl T."/>
            <person name="Merkel B.J."/>
            <person name="Hornburger P."/>
            <person name="Mueller R.-W."/>
            <person name="Bruemmer F."/>
            <person name="Labrenz M."/>
            <person name="Spormann A.M."/>
            <person name="Op den Camp H."/>
            <person name="Overmann J."/>
            <person name="Amann R."/>
            <person name="Jetten M.S.M."/>
            <person name="Mascher T."/>
            <person name="Medema M.H."/>
            <person name="Devos D.P."/>
            <person name="Kaster A.-K."/>
            <person name="Ovreas L."/>
            <person name="Rohde M."/>
            <person name="Galperin M.Y."/>
            <person name="Jogler C."/>
        </authorList>
    </citation>
    <scope>NUCLEOTIDE SEQUENCE [LARGE SCALE GENOMIC DNA]</scope>
    <source>
        <strain evidence="12 13">Pla175</strain>
    </source>
</reference>
<dbReference type="OrthoDB" id="9806656at2"/>
<dbReference type="Pfam" id="PF02602">
    <property type="entry name" value="HEM4"/>
    <property type="match status" value="1"/>
</dbReference>
<comment type="subcellular location">
    <subcellularLocation>
        <location evidence="7">Cytoplasm</location>
    </subcellularLocation>
</comment>
<dbReference type="GO" id="GO:0006782">
    <property type="term" value="P:protoporphyrinogen IX biosynthetic process"/>
    <property type="evidence" value="ECO:0007669"/>
    <property type="project" value="UniProtKB-UniRule"/>
</dbReference>
<dbReference type="CDD" id="cd00717">
    <property type="entry name" value="URO-D"/>
    <property type="match status" value="1"/>
</dbReference>
<dbReference type="InterPro" id="IPR006361">
    <property type="entry name" value="Uroporphyrinogen_deCO2ase_HemE"/>
</dbReference>
<dbReference type="AlphaFoldDB" id="A0A518D6I1"/>
<feature type="site" description="Transition state stabilizer" evidence="7">
    <location>
        <position position="374"/>
    </location>
</feature>
<dbReference type="NCBIfam" id="TIGR01464">
    <property type="entry name" value="hemE"/>
    <property type="match status" value="1"/>
</dbReference>
<feature type="domain" description="Uroporphyrinogen decarboxylase (URO-D)" evidence="10">
    <location>
        <begin position="320"/>
        <end position="329"/>
    </location>
</feature>
<evidence type="ECO:0000256" key="9">
    <source>
        <dbReference type="SAM" id="MobiDB-lite"/>
    </source>
</evidence>
<keyword evidence="6 7" id="KW-0627">Porphyrin biosynthesis</keyword>
<feature type="domain" description="Uroporphyrinogen decarboxylase (URO-D)" evidence="11">
    <location>
        <begin position="439"/>
        <end position="455"/>
    </location>
</feature>
<dbReference type="InterPro" id="IPR000257">
    <property type="entry name" value="Uroporphyrinogen_deCOase"/>
</dbReference>
<evidence type="ECO:0000256" key="2">
    <source>
        <dbReference type="ARBA" id="ARBA00009935"/>
    </source>
</evidence>
<keyword evidence="5 7" id="KW-0456">Lyase</keyword>
<name>A0A518D6I1_9BACT</name>
<feature type="binding site" evidence="7">
    <location>
        <position position="374"/>
    </location>
    <ligand>
        <name>substrate</name>
    </ligand>
</feature>
<dbReference type="Pfam" id="PF01208">
    <property type="entry name" value="URO-D"/>
    <property type="match status" value="1"/>
</dbReference>
<dbReference type="SUPFAM" id="SSF69618">
    <property type="entry name" value="HemD-like"/>
    <property type="match status" value="1"/>
</dbReference>
<dbReference type="InterPro" id="IPR036108">
    <property type="entry name" value="4pyrrol_syn_uPrphyn_synt_sf"/>
</dbReference>
<dbReference type="EMBL" id="CP036291">
    <property type="protein sequence ID" value="QDU87098.1"/>
    <property type="molecule type" value="Genomic_DNA"/>
</dbReference>
<keyword evidence="4 7" id="KW-0210">Decarboxylase</keyword>
<comment type="subunit">
    <text evidence="7">Homodimer.</text>
</comment>
<dbReference type="KEGG" id="pnd:Pla175_04530"/>
<feature type="binding site" evidence="7">
    <location>
        <begin position="325"/>
        <end position="329"/>
    </location>
    <ligand>
        <name>substrate</name>
    </ligand>
</feature>
<evidence type="ECO:0000256" key="4">
    <source>
        <dbReference type="ARBA" id="ARBA00022793"/>
    </source>
</evidence>
<dbReference type="PANTHER" id="PTHR21091">
    <property type="entry name" value="METHYLTETRAHYDROFOLATE:HOMOCYSTEINE METHYLTRANSFERASE RELATED"/>
    <property type="match status" value="1"/>
</dbReference>
<dbReference type="RefSeq" id="WP_145280936.1">
    <property type="nucleotide sequence ID" value="NZ_CP036291.1"/>
</dbReference>
<dbReference type="Gene3D" id="3.20.20.210">
    <property type="match status" value="1"/>
</dbReference>
<evidence type="ECO:0000256" key="8">
    <source>
        <dbReference type="RuleBase" id="RU004169"/>
    </source>
</evidence>
<proteinExistence type="inferred from homology"/>
<keyword evidence="7" id="KW-0963">Cytoplasm</keyword>
<dbReference type="PANTHER" id="PTHR21091:SF169">
    <property type="entry name" value="UROPORPHYRINOGEN DECARBOXYLASE"/>
    <property type="match status" value="1"/>
</dbReference>
<dbReference type="Gene3D" id="3.40.50.10090">
    <property type="match status" value="2"/>
</dbReference>
<comment type="function">
    <text evidence="7">Catalyzes the decarboxylation of four acetate groups of uroporphyrinogen-III to yield coproporphyrinogen-III.</text>
</comment>
<comment type="similarity">
    <text evidence="2 7 8">Belongs to the uroporphyrinogen decarboxylase family.</text>
</comment>
<evidence type="ECO:0000256" key="1">
    <source>
        <dbReference type="ARBA" id="ARBA00004804"/>
    </source>
</evidence>
<feature type="binding site" evidence="7">
    <location>
        <position position="451"/>
    </location>
    <ligand>
        <name>substrate</name>
    </ligand>
</feature>
<evidence type="ECO:0000259" key="10">
    <source>
        <dbReference type="PROSITE" id="PS00906"/>
    </source>
</evidence>
<dbReference type="HAMAP" id="MF_00218">
    <property type="entry name" value="URO_D"/>
    <property type="match status" value="1"/>
</dbReference>
<evidence type="ECO:0000259" key="11">
    <source>
        <dbReference type="PROSITE" id="PS00907"/>
    </source>
</evidence>
<organism evidence="12 13">
    <name type="scientific">Pirellulimonas nuda</name>
    <dbReference type="NCBI Taxonomy" id="2528009"/>
    <lineage>
        <taxon>Bacteria</taxon>
        <taxon>Pseudomonadati</taxon>
        <taxon>Planctomycetota</taxon>
        <taxon>Planctomycetia</taxon>
        <taxon>Pirellulales</taxon>
        <taxon>Lacipirellulaceae</taxon>
        <taxon>Pirellulimonas</taxon>
    </lineage>
</organism>
<dbReference type="Proteomes" id="UP000317429">
    <property type="component" value="Chromosome"/>
</dbReference>
<evidence type="ECO:0000256" key="5">
    <source>
        <dbReference type="ARBA" id="ARBA00023239"/>
    </source>
</evidence>
<gene>
    <name evidence="7 12" type="primary">hemE</name>
    <name evidence="12" type="ORF">Pla175_04530</name>
</gene>
<dbReference type="CDD" id="cd06578">
    <property type="entry name" value="HemD"/>
    <property type="match status" value="1"/>
</dbReference>
<dbReference type="GO" id="GO:0004853">
    <property type="term" value="F:uroporphyrinogen decarboxylase activity"/>
    <property type="evidence" value="ECO:0007669"/>
    <property type="project" value="UniProtKB-UniRule"/>
</dbReference>
<dbReference type="EC" id="4.1.1.37" evidence="3 7"/>
<keyword evidence="13" id="KW-1185">Reference proteome</keyword>
<dbReference type="SUPFAM" id="SSF51726">
    <property type="entry name" value="UROD/MetE-like"/>
    <property type="match status" value="1"/>
</dbReference>
<evidence type="ECO:0000256" key="7">
    <source>
        <dbReference type="HAMAP-Rule" id="MF_00218"/>
    </source>
</evidence>
<dbReference type="PROSITE" id="PS00907">
    <property type="entry name" value="UROD_2"/>
    <property type="match status" value="1"/>
</dbReference>
<dbReference type="GO" id="GO:0004852">
    <property type="term" value="F:uroporphyrinogen-III synthase activity"/>
    <property type="evidence" value="ECO:0007669"/>
    <property type="project" value="InterPro"/>
</dbReference>
<evidence type="ECO:0000313" key="12">
    <source>
        <dbReference type="EMBL" id="QDU87098.1"/>
    </source>
</evidence>
<feature type="binding site" evidence="7">
    <location>
        <position position="506"/>
    </location>
    <ligand>
        <name>substrate</name>
    </ligand>
</feature>